<sequence length="143" mass="15721">MHGSPSSSGSSPCATVRRFAEVDNHTGSAPRKVRGFGSSGVRPSPKVRPPMRQPIGRFGWGTSTSSNITNLFIIIIPNQVLGHSHDAASCRSAVLLRRGLQDLRLDTEFARFHPQMREILRLEVGNLSENGGDGFERILEEER</sequence>
<dbReference type="EMBL" id="SZYD01000004">
    <property type="protein sequence ID" value="KAD6454641.1"/>
    <property type="molecule type" value="Genomic_DNA"/>
</dbReference>
<reference evidence="2 3" key="1">
    <citation type="submission" date="2019-05" db="EMBL/GenBank/DDBJ databases">
        <title>Mikania micrantha, genome provides insights into the molecular mechanism of rapid growth.</title>
        <authorList>
            <person name="Liu B."/>
        </authorList>
    </citation>
    <scope>NUCLEOTIDE SEQUENCE [LARGE SCALE GENOMIC DNA]</scope>
    <source>
        <strain evidence="2">NLD-2019</strain>
        <tissue evidence="2">Leaf</tissue>
    </source>
</reference>
<keyword evidence="3" id="KW-1185">Reference proteome</keyword>
<evidence type="ECO:0000256" key="1">
    <source>
        <dbReference type="SAM" id="MobiDB-lite"/>
    </source>
</evidence>
<protein>
    <submittedName>
        <fullName evidence="2">Uncharacterized protein</fullName>
    </submittedName>
</protein>
<name>A0A5N6PKR6_9ASTR</name>
<dbReference type="AlphaFoldDB" id="A0A5N6PKR6"/>
<accession>A0A5N6PKR6</accession>
<feature type="region of interest" description="Disordered" evidence="1">
    <location>
        <begin position="22"/>
        <end position="59"/>
    </location>
</feature>
<proteinExistence type="predicted"/>
<organism evidence="2 3">
    <name type="scientific">Mikania micrantha</name>
    <name type="common">bitter vine</name>
    <dbReference type="NCBI Taxonomy" id="192012"/>
    <lineage>
        <taxon>Eukaryota</taxon>
        <taxon>Viridiplantae</taxon>
        <taxon>Streptophyta</taxon>
        <taxon>Embryophyta</taxon>
        <taxon>Tracheophyta</taxon>
        <taxon>Spermatophyta</taxon>
        <taxon>Magnoliopsida</taxon>
        <taxon>eudicotyledons</taxon>
        <taxon>Gunneridae</taxon>
        <taxon>Pentapetalae</taxon>
        <taxon>asterids</taxon>
        <taxon>campanulids</taxon>
        <taxon>Asterales</taxon>
        <taxon>Asteraceae</taxon>
        <taxon>Asteroideae</taxon>
        <taxon>Heliantheae alliance</taxon>
        <taxon>Eupatorieae</taxon>
        <taxon>Mikania</taxon>
    </lineage>
</organism>
<gene>
    <name evidence="2" type="ORF">E3N88_09347</name>
</gene>
<evidence type="ECO:0000313" key="3">
    <source>
        <dbReference type="Proteomes" id="UP000326396"/>
    </source>
</evidence>
<evidence type="ECO:0000313" key="2">
    <source>
        <dbReference type="EMBL" id="KAD6454641.1"/>
    </source>
</evidence>
<comment type="caution">
    <text evidence="2">The sequence shown here is derived from an EMBL/GenBank/DDBJ whole genome shotgun (WGS) entry which is preliminary data.</text>
</comment>
<dbReference type="Proteomes" id="UP000326396">
    <property type="component" value="Linkage Group LG12"/>
</dbReference>